<dbReference type="GO" id="GO:0030435">
    <property type="term" value="P:sporulation resulting in formation of a cellular spore"/>
    <property type="evidence" value="ECO:0007669"/>
    <property type="project" value="InterPro"/>
</dbReference>
<keyword evidence="3" id="KW-1185">Reference proteome</keyword>
<evidence type="ECO:0000313" key="2">
    <source>
        <dbReference type="EMBL" id="QHQ61155.1"/>
    </source>
</evidence>
<reference evidence="2 3" key="1">
    <citation type="submission" date="2020-01" db="EMBL/GenBank/DDBJ databases">
        <title>Genome analysis of Anaerocolumna sp. CBA3638.</title>
        <authorList>
            <person name="Kim J."/>
            <person name="Roh S.W."/>
        </authorList>
    </citation>
    <scope>NUCLEOTIDE SEQUENCE [LARGE SCALE GENOMIC DNA]</scope>
    <source>
        <strain evidence="2 3">CBA3638</strain>
    </source>
</reference>
<dbReference type="KEGG" id="anr:Ana3638_10545"/>
<proteinExistence type="predicted"/>
<dbReference type="InterPro" id="IPR013693">
    <property type="entry name" value="SpoIID/LytB_N"/>
</dbReference>
<feature type="domain" description="Sporulation stage II protein D amidase enhancer LytB N-terminal" evidence="1">
    <location>
        <begin position="42"/>
        <end position="133"/>
    </location>
</feature>
<accession>A0A6P1TN94</accession>
<evidence type="ECO:0000259" key="1">
    <source>
        <dbReference type="Pfam" id="PF08486"/>
    </source>
</evidence>
<gene>
    <name evidence="2" type="ORF">Ana3638_10545</name>
</gene>
<organism evidence="2 3">
    <name type="scientific">Anaerocolumna sedimenticola</name>
    <dbReference type="NCBI Taxonomy" id="2696063"/>
    <lineage>
        <taxon>Bacteria</taxon>
        <taxon>Bacillati</taxon>
        <taxon>Bacillota</taxon>
        <taxon>Clostridia</taxon>
        <taxon>Lachnospirales</taxon>
        <taxon>Lachnospiraceae</taxon>
        <taxon>Anaerocolumna</taxon>
    </lineage>
</organism>
<evidence type="ECO:0000313" key="3">
    <source>
        <dbReference type="Proteomes" id="UP000464314"/>
    </source>
</evidence>
<dbReference type="Proteomes" id="UP000464314">
    <property type="component" value="Chromosome"/>
</dbReference>
<name>A0A6P1TN94_9FIRM</name>
<dbReference type="AlphaFoldDB" id="A0A6P1TN94"/>
<dbReference type="Pfam" id="PF08486">
    <property type="entry name" value="SpoIID"/>
    <property type="match status" value="1"/>
</dbReference>
<dbReference type="EMBL" id="CP048000">
    <property type="protein sequence ID" value="QHQ61155.1"/>
    <property type="molecule type" value="Genomic_DNA"/>
</dbReference>
<protein>
    <submittedName>
        <fullName evidence="2">SpoIID/LytB domain-containing protein</fullName>
    </submittedName>
</protein>
<dbReference type="InterPro" id="IPR013486">
    <property type="entry name" value="SpoIID/LytB"/>
</dbReference>
<sequence>MLKEGRIRIETKSENGKIKLLSIKRSGNNPAYRGAMELSSAENGIIVINELPIEDYLYAVIPSEMPSDYGEEALKVQAICARSYAYNQLFANGYSQYGAHVDDSVSYQVYNNIPENEATILAVKDTYGKVIRYNDAVITAYYFSTSCGRTASLNEVWGSSQSVDYLLGKMQTTYDVVNGEAVYASSGSPEGVNFSTEKAFRNFIMNPPKDTYDSKFPWYRWDVTITKADLKKSIDKTLANRYNANPDLIQTLVGGNVNDNPKYESKPVSTIGTVKDVLVSKREKSGILSAIVLVGSDRTVKVQSEYNIRTLLAPITDEVVRLDKSKAPDLGMLPSAFFVMDKSEKSITFHGGGYGHGVGMSQNGVKAMADSGKNYEEIIKHYYTGVDIGFIY</sequence>
<dbReference type="NCBIfam" id="TIGR02669">
    <property type="entry name" value="SpoIID_LytB"/>
    <property type="match status" value="1"/>
</dbReference>
<dbReference type="RefSeq" id="WP_161837982.1">
    <property type="nucleotide sequence ID" value="NZ_CP048000.1"/>
</dbReference>